<evidence type="ECO:0000313" key="10">
    <source>
        <dbReference type="EMBL" id="KAB1211211.1"/>
    </source>
</evidence>
<dbReference type="GO" id="GO:0004674">
    <property type="term" value="F:protein serine/threonine kinase activity"/>
    <property type="evidence" value="ECO:0007669"/>
    <property type="project" value="UniProtKB-EC"/>
</dbReference>
<evidence type="ECO:0000256" key="5">
    <source>
        <dbReference type="ARBA" id="ARBA00047899"/>
    </source>
</evidence>
<evidence type="ECO:0000256" key="1">
    <source>
        <dbReference type="ARBA" id="ARBA00004167"/>
    </source>
</evidence>
<proteinExistence type="predicted"/>
<evidence type="ECO:0000256" key="3">
    <source>
        <dbReference type="ARBA" id="ARBA00022729"/>
    </source>
</evidence>
<dbReference type="PANTHER" id="PTHR33138">
    <property type="entry name" value="OS01G0690200 PROTEIN"/>
    <property type="match status" value="1"/>
</dbReference>
<accession>A0A6A1VES5</accession>
<name>A0A6A1VES5_9ROSI</name>
<evidence type="ECO:0000259" key="8">
    <source>
        <dbReference type="Pfam" id="PF13947"/>
    </source>
</evidence>
<evidence type="ECO:0000256" key="4">
    <source>
        <dbReference type="ARBA" id="ARBA00023180"/>
    </source>
</evidence>
<keyword evidence="7" id="KW-0812">Transmembrane</keyword>
<dbReference type="InterPro" id="IPR032872">
    <property type="entry name" value="WAK_assoc_C"/>
</dbReference>
<dbReference type="Pfam" id="PF13947">
    <property type="entry name" value="GUB_WAK_bind"/>
    <property type="match status" value="1"/>
</dbReference>
<evidence type="ECO:0000259" key="9">
    <source>
        <dbReference type="Pfam" id="PF14380"/>
    </source>
</evidence>
<evidence type="ECO:0000313" key="11">
    <source>
        <dbReference type="Proteomes" id="UP000516437"/>
    </source>
</evidence>
<gene>
    <name evidence="10" type="ORF">CJ030_MR6G021599</name>
</gene>
<dbReference type="OrthoDB" id="1507006at2759"/>
<comment type="subcellular location">
    <subcellularLocation>
        <location evidence="1">Membrane</location>
        <topology evidence="1">Single-pass membrane protein</topology>
    </subcellularLocation>
</comment>
<feature type="domain" description="Wall-associated receptor kinase C-terminal" evidence="9">
    <location>
        <begin position="159"/>
        <end position="218"/>
    </location>
</feature>
<keyword evidence="7" id="KW-1133">Transmembrane helix</keyword>
<reference evidence="10 11" key="1">
    <citation type="journal article" date="2019" name="Plant Biotechnol. J.">
        <title>The red bayberry genome and genetic basis of sex determination.</title>
        <authorList>
            <person name="Jia H.M."/>
            <person name="Jia H.J."/>
            <person name="Cai Q.L."/>
            <person name="Wang Y."/>
            <person name="Zhao H.B."/>
            <person name="Yang W.F."/>
            <person name="Wang G.Y."/>
            <person name="Li Y.H."/>
            <person name="Zhan D.L."/>
            <person name="Shen Y.T."/>
            <person name="Niu Q.F."/>
            <person name="Chang L."/>
            <person name="Qiu J."/>
            <person name="Zhao L."/>
            <person name="Xie H.B."/>
            <person name="Fu W.Y."/>
            <person name="Jin J."/>
            <person name="Li X.W."/>
            <person name="Jiao Y."/>
            <person name="Zhou C.C."/>
            <person name="Tu T."/>
            <person name="Chai C.Y."/>
            <person name="Gao J.L."/>
            <person name="Fan L.J."/>
            <person name="van de Weg E."/>
            <person name="Wang J.Y."/>
            <person name="Gao Z.S."/>
        </authorList>
    </citation>
    <scope>NUCLEOTIDE SEQUENCE [LARGE SCALE GENOMIC DNA]</scope>
    <source>
        <tissue evidence="10">Leaves</tissue>
    </source>
</reference>
<dbReference type="EMBL" id="RXIC02000024">
    <property type="protein sequence ID" value="KAB1211211.1"/>
    <property type="molecule type" value="Genomic_DNA"/>
</dbReference>
<keyword evidence="3" id="KW-0732">Signal</keyword>
<dbReference type="Pfam" id="PF14380">
    <property type="entry name" value="WAK_assoc"/>
    <property type="match status" value="1"/>
</dbReference>
<dbReference type="GO" id="GO:0030247">
    <property type="term" value="F:polysaccharide binding"/>
    <property type="evidence" value="ECO:0007669"/>
    <property type="project" value="InterPro"/>
</dbReference>
<organism evidence="10 11">
    <name type="scientific">Morella rubra</name>
    <name type="common">Chinese bayberry</name>
    <dbReference type="NCBI Taxonomy" id="262757"/>
    <lineage>
        <taxon>Eukaryota</taxon>
        <taxon>Viridiplantae</taxon>
        <taxon>Streptophyta</taxon>
        <taxon>Embryophyta</taxon>
        <taxon>Tracheophyta</taxon>
        <taxon>Spermatophyta</taxon>
        <taxon>Magnoliopsida</taxon>
        <taxon>eudicotyledons</taxon>
        <taxon>Gunneridae</taxon>
        <taxon>Pentapetalae</taxon>
        <taxon>rosids</taxon>
        <taxon>fabids</taxon>
        <taxon>Fagales</taxon>
        <taxon>Myricaceae</taxon>
        <taxon>Morella</taxon>
    </lineage>
</organism>
<evidence type="ECO:0000256" key="7">
    <source>
        <dbReference type="SAM" id="Phobius"/>
    </source>
</evidence>
<comment type="caution">
    <text evidence="10">The sequence shown here is derived from an EMBL/GenBank/DDBJ whole genome shotgun (WGS) entry which is preliminary data.</text>
</comment>
<feature type="domain" description="Wall-associated receptor kinase galacturonan-binding" evidence="8">
    <location>
        <begin position="28"/>
        <end position="82"/>
    </location>
</feature>
<comment type="catalytic activity">
    <reaction evidence="6">
        <text>L-seryl-[protein] + ATP = O-phospho-L-seryl-[protein] + ADP + H(+)</text>
        <dbReference type="Rhea" id="RHEA:17989"/>
        <dbReference type="Rhea" id="RHEA-COMP:9863"/>
        <dbReference type="Rhea" id="RHEA-COMP:11604"/>
        <dbReference type="ChEBI" id="CHEBI:15378"/>
        <dbReference type="ChEBI" id="CHEBI:29999"/>
        <dbReference type="ChEBI" id="CHEBI:30616"/>
        <dbReference type="ChEBI" id="CHEBI:83421"/>
        <dbReference type="ChEBI" id="CHEBI:456216"/>
        <dbReference type="EC" id="2.7.11.1"/>
    </reaction>
</comment>
<protein>
    <recommendedName>
        <fullName evidence="2">non-specific serine/threonine protein kinase</fullName>
        <ecNumber evidence="2">2.7.11.1</ecNumber>
    </recommendedName>
</protein>
<feature type="transmembrane region" description="Helical" evidence="7">
    <location>
        <begin position="6"/>
        <end position="24"/>
    </location>
</feature>
<dbReference type="Proteomes" id="UP000516437">
    <property type="component" value="Chromosome 6"/>
</dbReference>
<comment type="catalytic activity">
    <reaction evidence="5">
        <text>L-threonyl-[protein] + ATP = O-phospho-L-threonyl-[protein] + ADP + H(+)</text>
        <dbReference type="Rhea" id="RHEA:46608"/>
        <dbReference type="Rhea" id="RHEA-COMP:11060"/>
        <dbReference type="Rhea" id="RHEA-COMP:11605"/>
        <dbReference type="ChEBI" id="CHEBI:15378"/>
        <dbReference type="ChEBI" id="CHEBI:30013"/>
        <dbReference type="ChEBI" id="CHEBI:30616"/>
        <dbReference type="ChEBI" id="CHEBI:61977"/>
        <dbReference type="ChEBI" id="CHEBI:456216"/>
        <dbReference type="EC" id="2.7.11.1"/>
    </reaction>
</comment>
<dbReference type="AlphaFoldDB" id="A0A6A1VES5"/>
<dbReference type="PANTHER" id="PTHR33138:SF72">
    <property type="entry name" value="WALL-ASSOCIATED RECEPTOR KINASE CARBOXY-TERMINAL PROTEIN"/>
    <property type="match status" value="1"/>
</dbReference>
<evidence type="ECO:0000256" key="2">
    <source>
        <dbReference type="ARBA" id="ARBA00012513"/>
    </source>
</evidence>
<keyword evidence="7" id="KW-0472">Membrane</keyword>
<dbReference type="GO" id="GO:0016020">
    <property type="term" value="C:membrane"/>
    <property type="evidence" value="ECO:0007669"/>
    <property type="project" value="UniProtKB-SubCell"/>
</dbReference>
<keyword evidence="4" id="KW-0325">Glycoprotein</keyword>
<evidence type="ECO:0000256" key="6">
    <source>
        <dbReference type="ARBA" id="ARBA00048679"/>
    </source>
</evidence>
<sequence length="244" mass="26273">MESRHHLPTITLSFMIIAISLIHIPSGMKITYPFWGSNRPSYCGHPDFQLNCSGDVPEINIKFLNFRVLSISAASSSLTVARADYWNELCPATLVNTTINSTIFSYSSTATNLTLYYGCPAPSSGVNISTTGTFQFFCDINSTITAAAGYYNWMISSNPTFSNFLGSCQDNVKVPVAQSAVPAATGNVTEAALIKAIDGGFTLEWNANNPLCNMCLTSVTARMSLALTVLIADVVETLPLQVVP</sequence>
<dbReference type="InterPro" id="IPR025287">
    <property type="entry name" value="WAK_GUB"/>
</dbReference>
<dbReference type="EC" id="2.7.11.1" evidence="2"/>
<keyword evidence="11" id="KW-1185">Reference proteome</keyword>